<dbReference type="InterPro" id="IPR001660">
    <property type="entry name" value="SAM"/>
</dbReference>
<accession>V4U0S2</accession>
<dbReference type="InParanoid" id="V4U0S2"/>
<dbReference type="CDD" id="cd09487">
    <property type="entry name" value="SAM_superfamily"/>
    <property type="match status" value="1"/>
</dbReference>
<dbReference type="eggNOG" id="ENOG502S0R1">
    <property type="taxonomic scope" value="Eukaryota"/>
</dbReference>
<dbReference type="Gene3D" id="1.10.150.50">
    <property type="entry name" value="Transcription Factor, Ets-1"/>
    <property type="match status" value="1"/>
</dbReference>
<dbReference type="PANTHER" id="PTHR33915:SF3">
    <property type="entry name" value="STERILE ALPHA MOTIF (SAM) DOMAIN PROTEIN"/>
    <property type="match status" value="1"/>
</dbReference>
<dbReference type="Gramene" id="ESR66438">
    <property type="protein sequence ID" value="ESR66438"/>
    <property type="gene ID" value="CICLE_v10009170mg"/>
</dbReference>
<proteinExistence type="predicted"/>
<dbReference type="OMA" id="NHYNQEM"/>
<dbReference type="Pfam" id="PF07647">
    <property type="entry name" value="SAM_2"/>
    <property type="match status" value="1"/>
</dbReference>
<organism evidence="3 4">
    <name type="scientific">Citrus clementina</name>
    <name type="common">Clementine</name>
    <name type="synonym">Citrus deliciosa x Citrus sinensis</name>
    <dbReference type="NCBI Taxonomy" id="85681"/>
    <lineage>
        <taxon>Eukaryota</taxon>
        <taxon>Viridiplantae</taxon>
        <taxon>Streptophyta</taxon>
        <taxon>Embryophyta</taxon>
        <taxon>Tracheophyta</taxon>
        <taxon>Spermatophyta</taxon>
        <taxon>Magnoliopsida</taxon>
        <taxon>eudicotyledons</taxon>
        <taxon>Gunneridae</taxon>
        <taxon>Pentapetalae</taxon>
        <taxon>rosids</taxon>
        <taxon>malvids</taxon>
        <taxon>Sapindales</taxon>
        <taxon>Rutaceae</taxon>
        <taxon>Aurantioideae</taxon>
        <taxon>Citrus</taxon>
    </lineage>
</organism>
<dbReference type="EMBL" id="KI535697">
    <property type="protein sequence ID" value="ESR66438.1"/>
    <property type="molecule type" value="Genomic_DNA"/>
</dbReference>
<dbReference type="PANTHER" id="PTHR33915">
    <property type="entry name" value="OSJNBA0033G05.11 PROTEIN"/>
    <property type="match status" value="1"/>
</dbReference>
<reference evidence="3 4" key="1">
    <citation type="submission" date="2013-10" db="EMBL/GenBank/DDBJ databases">
        <authorList>
            <consortium name="International Citrus Genome Consortium"/>
            <person name="Jenkins J."/>
            <person name="Schmutz J."/>
            <person name="Prochnik S."/>
            <person name="Rokhsar D."/>
            <person name="Gmitter F."/>
            <person name="Ollitrault P."/>
            <person name="Machado M."/>
            <person name="Talon M."/>
            <person name="Wincker P."/>
            <person name="Jaillon O."/>
            <person name="Morgante M."/>
        </authorList>
    </citation>
    <scope>NUCLEOTIDE SEQUENCE</scope>
    <source>
        <strain evidence="4">cv. Clemenules</strain>
    </source>
</reference>
<sequence>MFVYINRHIDPKLTIIIDLLQQNKLPMDWFSWLSRTNLEPSLVYEYGLAFVRNELQKEDLSYFNHEFLQSMGISVAKHRLEILKLARKEVGVGPKSFSKLVSALNKTRKNIAKCLHKLIFHDVVSIKRLPEPEPTLYQEQCKGAIMTRTYKSEKEIKVEKPVLKPRRIAKSGPLDGRVAQENLTVANRSLKLSGPLDRSMQERAMFTYRTPSGPIDGRMYANRSPKLSGPVDRRPPSPRVYADSSKERLSSGGGGFDDQTLWATLFQDLKPT</sequence>
<evidence type="ECO:0000259" key="2">
    <source>
        <dbReference type="Pfam" id="PF07647"/>
    </source>
</evidence>
<evidence type="ECO:0000256" key="1">
    <source>
        <dbReference type="SAM" id="MobiDB-lite"/>
    </source>
</evidence>
<dbReference type="SUPFAM" id="SSF47769">
    <property type="entry name" value="SAM/Pointed domain"/>
    <property type="match status" value="1"/>
</dbReference>
<dbReference type="InterPro" id="IPR013761">
    <property type="entry name" value="SAM/pointed_sf"/>
</dbReference>
<feature type="domain" description="SAM" evidence="2">
    <location>
        <begin position="45"/>
        <end position="84"/>
    </location>
</feature>
<dbReference type="KEGG" id="cic:CICLE_v10009170mg"/>
<evidence type="ECO:0000313" key="3">
    <source>
        <dbReference type="EMBL" id="ESR66438.1"/>
    </source>
</evidence>
<evidence type="ECO:0000313" key="4">
    <source>
        <dbReference type="Proteomes" id="UP000030687"/>
    </source>
</evidence>
<protein>
    <recommendedName>
        <fullName evidence="2">SAM domain-containing protein</fullName>
    </recommendedName>
</protein>
<name>V4U0S2_CITCL</name>
<feature type="region of interest" description="Disordered" evidence="1">
    <location>
        <begin position="209"/>
        <end position="258"/>
    </location>
</feature>
<gene>
    <name evidence="3" type="ORF">CICLE_v10009170mg</name>
</gene>
<dbReference type="Proteomes" id="UP000030687">
    <property type="component" value="Unassembled WGS sequence"/>
</dbReference>
<dbReference type="OrthoDB" id="1887912at2759"/>
<keyword evidence="4" id="KW-1185">Reference proteome</keyword>
<dbReference type="AlphaFoldDB" id="V4U0S2"/>
<dbReference type="STRING" id="85681.V4U0S2"/>